<name>A0ABY7NQM4_9SPHN</name>
<reference evidence="1 2" key="1">
    <citation type="submission" date="2022-12" db="EMBL/GenBank/DDBJ databases">
        <title>Sphingomonas abieness sp. nov., an endophytic bacterium isolated from Abies koreana.</title>
        <authorList>
            <person name="Jiang L."/>
            <person name="Lee J."/>
        </authorList>
    </citation>
    <scope>NUCLEOTIDE SEQUENCE [LARGE SCALE GENOMIC DNA]</scope>
    <source>
        <strain evidence="2">PAMB 00755</strain>
    </source>
</reference>
<dbReference type="Proteomes" id="UP001210865">
    <property type="component" value="Chromosome"/>
</dbReference>
<organism evidence="1 2">
    <name type="scientific">Sphingomonas abietis</name>
    <dbReference type="NCBI Taxonomy" id="3012344"/>
    <lineage>
        <taxon>Bacteria</taxon>
        <taxon>Pseudomonadati</taxon>
        <taxon>Pseudomonadota</taxon>
        <taxon>Alphaproteobacteria</taxon>
        <taxon>Sphingomonadales</taxon>
        <taxon>Sphingomonadaceae</taxon>
        <taxon>Sphingomonas</taxon>
    </lineage>
</organism>
<keyword evidence="2" id="KW-1185">Reference proteome</keyword>
<gene>
    <name evidence="1" type="ORF">PBT88_03785</name>
</gene>
<dbReference type="RefSeq" id="WP_270077905.1">
    <property type="nucleotide sequence ID" value="NZ_CP115174.1"/>
</dbReference>
<protein>
    <recommendedName>
        <fullName evidence="3">DUF2946 domain-containing protein</fullName>
    </recommendedName>
</protein>
<dbReference type="PROSITE" id="PS51257">
    <property type="entry name" value="PROKAR_LIPOPROTEIN"/>
    <property type="match status" value="1"/>
</dbReference>
<sequence>MLESFRTRGAVPQLLALAIIACALLLRVIVPQGWMPVQTAHGWRITICTGMGPMQTGMAPDMAADMAAAMKDAHHGSDEQNHGSSDHACAFSSLAMAFDGPPLPALDLPRPSAEDWLVGAAALVSIGRGLAAPPPPSTGPPKTL</sequence>
<accession>A0ABY7NQM4</accession>
<proteinExistence type="predicted"/>
<dbReference type="EMBL" id="CP115174">
    <property type="protein sequence ID" value="WBO23270.1"/>
    <property type="molecule type" value="Genomic_DNA"/>
</dbReference>
<evidence type="ECO:0008006" key="3">
    <source>
        <dbReference type="Google" id="ProtNLM"/>
    </source>
</evidence>
<evidence type="ECO:0000313" key="1">
    <source>
        <dbReference type="EMBL" id="WBO23270.1"/>
    </source>
</evidence>
<evidence type="ECO:0000313" key="2">
    <source>
        <dbReference type="Proteomes" id="UP001210865"/>
    </source>
</evidence>